<feature type="domain" description="CBS" evidence="13">
    <location>
        <begin position="314"/>
        <end position="372"/>
    </location>
</feature>
<dbReference type="InterPro" id="IPR052390">
    <property type="entry name" value="tRNA_nt/polyA_polymerase"/>
</dbReference>
<keyword evidence="11" id="KW-0129">CBS domain</keyword>
<keyword evidence="7" id="KW-0479">Metal-binding</keyword>
<dbReference type="InterPro" id="IPR046342">
    <property type="entry name" value="CBS_dom_sf"/>
</dbReference>
<evidence type="ECO:0000256" key="3">
    <source>
        <dbReference type="ARBA" id="ARBA00022555"/>
    </source>
</evidence>
<dbReference type="PANTHER" id="PTHR47788:SF1">
    <property type="entry name" value="A-ADDING TRNA NUCLEOTIDYLTRANSFERASE"/>
    <property type="match status" value="1"/>
</dbReference>
<dbReference type="SUPFAM" id="SSF81301">
    <property type="entry name" value="Nucleotidyltransferase"/>
    <property type="match status" value="1"/>
</dbReference>
<dbReference type="Proteomes" id="UP000256329">
    <property type="component" value="Unassembled WGS sequence"/>
</dbReference>
<evidence type="ECO:0000256" key="6">
    <source>
        <dbReference type="ARBA" id="ARBA00022695"/>
    </source>
</evidence>
<dbReference type="Pfam" id="PF02272">
    <property type="entry name" value="DHHA1"/>
    <property type="match status" value="1"/>
</dbReference>
<evidence type="ECO:0000256" key="2">
    <source>
        <dbReference type="ARBA" id="ARBA00007265"/>
    </source>
</evidence>
<name>A0A3D8P6K3_9THEO</name>
<dbReference type="GO" id="GO:0000166">
    <property type="term" value="F:nucleotide binding"/>
    <property type="evidence" value="ECO:0007669"/>
    <property type="project" value="UniProtKB-KW"/>
</dbReference>
<evidence type="ECO:0000256" key="11">
    <source>
        <dbReference type="PROSITE-ProRule" id="PRU00703"/>
    </source>
</evidence>
<evidence type="ECO:0000256" key="7">
    <source>
        <dbReference type="ARBA" id="ARBA00022723"/>
    </source>
</evidence>
<dbReference type="GO" id="GO:0008033">
    <property type="term" value="P:tRNA processing"/>
    <property type="evidence" value="ECO:0007669"/>
    <property type="project" value="UniProtKB-KW"/>
</dbReference>
<dbReference type="Gene3D" id="3.30.460.10">
    <property type="entry name" value="Beta Polymerase, domain 2"/>
    <property type="match status" value="1"/>
</dbReference>
<evidence type="ECO:0000256" key="12">
    <source>
        <dbReference type="RuleBase" id="RU003953"/>
    </source>
</evidence>
<dbReference type="InterPro" id="IPR038763">
    <property type="entry name" value="DHH_sf"/>
</dbReference>
<evidence type="ECO:0000313" key="14">
    <source>
        <dbReference type="EMBL" id="RDV83950.1"/>
    </source>
</evidence>
<dbReference type="GO" id="GO:0016779">
    <property type="term" value="F:nucleotidyltransferase activity"/>
    <property type="evidence" value="ECO:0007669"/>
    <property type="project" value="UniProtKB-KW"/>
</dbReference>
<dbReference type="InterPro" id="IPR003156">
    <property type="entry name" value="DHHA1_dom"/>
</dbReference>
<dbReference type="Pfam" id="PF01743">
    <property type="entry name" value="PolyA_pol"/>
    <property type="match status" value="1"/>
</dbReference>
<dbReference type="Gene3D" id="3.10.580.10">
    <property type="entry name" value="CBS-domain"/>
    <property type="match status" value="1"/>
</dbReference>
<keyword evidence="6" id="KW-0548">Nucleotidyltransferase</keyword>
<evidence type="ECO:0000256" key="10">
    <source>
        <dbReference type="ARBA" id="ARBA00022884"/>
    </source>
</evidence>
<dbReference type="SMART" id="SM00116">
    <property type="entry name" value="CBS"/>
    <property type="match status" value="2"/>
</dbReference>
<sequence>MEVITTHQMTDFDGLAAMVAASKLYPGARMVLPGKAAPGVETFLALHKDALGIEEARGLKLEGVRRLILVDTRNVRRLGPLAKLLDSPGLEIHIYDHHPAAEGDVKGSKEVVAMVGAATTLLVEEIEKKKVPLSPFEATVLLLGIYEDTGSLLFPCTTTRDLRAVTFLLEKGGNLGIVANFLGRPLTEEQKRLFKALLLNAERHSINGLKVLLSKAKVGEFIEGLALLTHRLAEIERPDVAFVIVEMEDRVYVVGRAASPEIDVGEVLRSLGGGGHAQAASAAIKGADLEEIKLRLLAWLNQQLRPPLTVGEIMTSPVKTVTPETSVTEAGQIMLRYGHSGLPVVEGGKLVGIISRRDVEKAKLSGLGHAPVKGYMSRQVVTVSPQVPVREAQALLVQHDIGRLPVVEGDRLVGIVSRTDILKTLHRNFRPAFSYLFLPLSPLGQRWDARTVLRKHLPPAVLGFLEEAGRLAERMGMEIYLIGESVRDLLLGRERPVYHLAADGEVEKLYEELGKSAQAKDGRICLENFCFHLRQLKPSFLEYDATGNPLPNSLLRQELYQQDFTIDALAIALTPHRFGVLVDFFGGQNDLKNGLLRVLHSYSFRENSLRIVRILRLAAELNFLIERETARFLREALQEGKLEQVPGEKLWEEIKLGLEGPNVPLFLSRLAETGVWSRLFPGLDYGRASSLAVTLEREWRGSQSSKKWFYLLLAFCYLAGEERAAEFCRRYAIEAELADKIKAFLKNPSGDFLGQEDSYWLKRLLGLTS</sequence>
<keyword evidence="8" id="KW-0547">Nucleotide-binding</keyword>
<dbReference type="CDD" id="cd04595">
    <property type="entry name" value="CBS_pair_DHH_polyA_Pol_assoc"/>
    <property type="match status" value="1"/>
</dbReference>
<keyword evidence="10 12" id="KW-0694">RNA-binding</keyword>
<keyword evidence="15" id="KW-1185">Reference proteome</keyword>
<dbReference type="GO" id="GO:0046872">
    <property type="term" value="F:metal ion binding"/>
    <property type="evidence" value="ECO:0007669"/>
    <property type="project" value="UniProtKB-KW"/>
</dbReference>
<dbReference type="Gene3D" id="3.90.1640.10">
    <property type="entry name" value="inorganic pyrophosphatase (n-terminal core)"/>
    <property type="match status" value="1"/>
</dbReference>
<dbReference type="RefSeq" id="WP_115792169.1">
    <property type="nucleotide sequence ID" value="NZ_QSLN01000003.1"/>
</dbReference>
<dbReference type="Gene3D" id="1.10.3090.10">
    <property type="entry name" value="cca-adding enzyme, domain 2"/>
    <property type="match status" value="1"/>
</dbReference>
<dbReference type="Pfam" id="PF12627">
    <property type="entry name" value="PolyA_pol_RNAbd"/>
    <property type="match status" value="1"/>
</dbReference>
<dbReference type="SUPFAM" id="SSF81891">
    <property type="entry name" value="Poly A polymerase C-terminal region-like"/>
    <property type="match status" value="1"/>
</dbReference>
<dbReference type="EMBL" id="QSLN01000003">
    <property type="protein sequence ID" value="RDV83950.1"/>
    <property type="molecule type" value="Genomic_DNA"/>
</dbReference>
<dbReference type="PANTHER" id="PTHR47788">
    <property type="entry name" value="POLYA POLYMERASE"/>
    <property type="match status" value="1"/>
</dbReference>
<dbReference type="InterPro" id="IPR000644">
    <property type="entry name" value="CBS_dom"/>
</dbReference>
<organism evidence="14 15">
    <name type="scientific">Ammonifex thiophilus</name>
    <dbReference type="NCBI Taxonomy" id="444093"/>
    <lineage>
        <taxon>Bacteria</taxon>
        <taxon>Bacillati</taxon>
        <taxon>Bacillota</taxon>
        <taxon>Clostridia</taxon>
        <taxon>Thermoanaerobacterales</taxon>
        <taxon>Thermoanaerobacteraceae</taxon>
        <taxon>Ammonifex</taxon>
    </lineage>
</organism>
<dbReference type="Gene3D" id="3.10.310.30">
    <property type="match status" value="1"/>
</dbReference>
<dbReference type="GO" id="GO:0000049">
    <property type="term" value="F:tRNA binding"/>
    <property type="evidence" value="ECO:0007669"/>
    <property type="project" value="UniProtKB-KW"/>
</dbReference>
<keyword evidence="5" id="KW-0819">tRNA processing</keyword>
<feature type="domain" description="CBS" evidence="13">
    <location>
        <begin position="376"/>
        <end position="432"/>
    </location>
</feature>
<comment type="similarity">
    <text evidence="2 12">Belongs to the tRNA nucleotidyltransferase/poly(A) polymerase family.</text>
</comment>
<reference evidence="14 15" key="1">
    <citation type="submission" date="2018-08" db="EMBL/GenBank/DDBJ databases">
        <title>Form III RuBisCO-mediated autotrophy in Thermodesulfobium bacteria.</title>
        <authorList>
            <person name="Toshchakov S.V."/>
            <person name="Kublanov I.V."/>
            <person name="Frolov E."/>
            <person name="Bonch-Osmolovskaya E.A."/>
            <person name="Tourova T.P."/>
            <person name="Chernych N.A."/>
            <person name="Lebedinsky A.V."/>
        </authorList>
    </citation>
    <scope>NUCLEOTIDE SEQUENCE [LARGE SCALE GENOMIC DNA]</scope>
    <source>
        <strain evidence="14 15">SR</strain>
    </source>
</reference>
<dbReference type="SUPFAM" id="SSF54631">
    <property type="entry name" value="CBS-domain pair"/>
    <property type="match status" value="1"/>
</dbReference>
<accession>A0A3D8P6K3</accession>
<proteinExistence type="inferred from homology"/>
<gene>
    <name evidence="14" type="ORF">DXX99_03705</name>
</gene>
<evidence type="ECO:0000313" key="15">
    <source>
        <dbReference type="Proteomes" id="UP000256329"/>
    </source>
</evidence>
<keyword evidence="9" id="KW-0460">Magnesium</keyword>
<dbReference type="InterPro" id="IPR032828">
    <property type="entry name" value="PolyA_RNA-bd"/>
</dbReference>
<dbReference type="SUPFAM" id="SSF64182">
    <property type="entry name" value="DHH phosphoesterases"/>
    <property type="match status" value="1"/>
</dbReference>
<dbReference type="Pfam" id="PF00571">
    <property type="entry name" value="CBS"/>
    <property type="match status" value="2"/>
</dbReference>
<protein>
    <submittedName>
        <fullName evidence="14">CBS domain-containing protein</fullName>
    </submittedName>
</protein>
<evidence type="ECO:0000256" key="9">
    <source>
        <dbReference type="ARBA" id="ARBA00022842"/>
    </source>
</evidence>
<dbReference type="InterPro" id="IPR002646">
    <property type="entry name" value="PolA_pol_head_dom"/>
</dbReference>
<dbReference type="OrthoDB" id="9805698at2"/>
<dbReference type="PROSITE" id="PS51371">
    <property type="entry name" value="CBS"/>
    <property type="match status" value="2"/>
</dbReference>
<comment type="cofactor">
    <cofactor evidence="1">
        <name>Mg(2+)</name>
        <dbReference type="ChEBI" id="CHEBI:18420"/>
    </cofactor>
</comment>
<evidence type="ECO:0000256" key="8">
    <source>
        <dbReference type="ARBA" id="ARBA00022741"/>
    </source>
</evidence>
<evidence type="ECO:0000256" key="1">
    <source>
        <dbReference type="ARBA" id="ARBA00001946"/>
    </source>
</evidence>
<keyword evidence="4 12" id="KW-0808">Transferase</keyword>
<keyword evidence="3" id="KW-0820">tRNA-binding</keyword>
<evidence type="ECO:0000259" key="13">
    <source>
        <dbReference type="PROSITE" id="PS51371"/>
    </source>
</evidence>
<evidence type="ECO:0000256" key="4">
    <source>
        <dbReference type="ARBA" id="ARBA00022679"/>
    </source>
</evidence>
<dbReference type="InterPro" id="IPR043519">
    <property type="entry name" value="NT_sf"/>
</dbReference>
<dbReference type="AlphaFoldDB" id="A0A3D8P6K3"/>
<evidence type="ECO:0000256" key="5">
    <source>
        <dbReference type="ARBA" id="ARBA00022694"/>
    </source>
</evidence>
<comment type="caution">
    <text evidence="14">The sequence shown here is derived from an EMBL/GenBank/DDBJ whole genome shotgun (WGS) entry which is preliminary data.</text>
</comment>